<evidence type="ECO:0000313" key="1">
    <source>
        <dbReference type="EMBL" id="KAF7278388.1"/>
    </source>
</evidence>
<dbReference type="AlphaFoldDB" id="A0A834IGP2"/>
<sequence>MLPKFDPYNSNWDFIEWSRYAINIKNKLGVNLHLMQKHHRDRPCLSDYGIQKFSPPPPDYGCVCLSTYYVIMKLERQYDFEILATGEKFKKIPPIFLKYYVQKNANPIFLLSHLEVRVSNVKKTRHRQKKFTLNKKIDFENINSSNNNSSESRSSLPVCTNCNKPVAQKYVSLEKKCRKTQLVNKADHAVIIKPRNRDGTQTRHL</sequence>
<proteinExistence type="predicted"/>
<dbReference type="EMBL" id="JAACXV010000401">
    <property type="protein sequence ID" value="KAF7278388.1"/>
    <property type="molecule type" value="Genomic_DNA"/>
</dbReference>
<reference evidence="1" key="1">
    <citation type="submission" date="2020-08" db="EMBL/GenBank/DDBJ databases">
        <title>Genome sequencing and assembly of the red palm weevil Rhynchophorus ferrugineus.</title>
        <authorList>
            <person name="Dias G.B."/>
            <person name="Bergman C.M."/>
            <person name="Manee M."/>
        </authorList>
    </citation>
    <scope>NUCLEOTIDE SEQUENCE</scope>
    <source>
        <strain evidence="1">AA-2017</strain>
        <tissue evidence="1">Whole larva</tissue>
    </source>
</reference>
<keyword evidence="2" id="KW-1185">Reference proteome</keyword>
<name>A0A834IGP2_RHYFE</name>
<accession>A0A834IGP2</accession>
<gene>
    <name evidence="1" type="ORF">GWI33_008426</name>
</gene>
<comment type="caution">
    <text evidence="1">The sequence shown here is derived from an EMBL/GenBank/DDBJ whole genome shotgun (WGS) entry which is preliminary data.</text>
</comment>
<organism evidence="1 2">
    <name type="scientific">Rhynchophorus ferrugineus</name>
    <name type="common">Red palm weevil</name>
    <name type="synonym">Curculio ferrugineus</name>
    <dbReference type="NCBI Taxonomy" id="354439"/>
    <lineage>
        <taxon>Eukaryota</taxon>
        <taxon>Metazoa</taxon>
        <taxon>Ecdysozoa</taxon>
        <taxon>Arthropoda</taxon>
        <taxon>Hexapoda</taxon>
        <taxon>Insecta</taxon>
        <taxon>Pterygota</taxon>
        <taxon>Neoptera</taxon>
        <taxon>Endopterygota</taxon>
        <taxon>Coleoptera</taxon>
        <taxon>Polyphaga</taxon>
        <taxon>Cucujiformia</taxon>
        <taxon>Curculionidae</taxon>
        <taxon>Dryophthorinae</taxon>
        <taxon>Rhynchophorus</taxon>
    </lineage>
</organism>
<dbReference type="Proteomes" id="UP000625711">
    <property type="component" value="Unassembled WGS sequence"/>
</dbReference>
<protein>
    <submittedName>
        <fullName evidence="1">Uncharacterized protein</fullName>
    </submittedName>
</protein>
<evidence type="ECO:0000313" key="2">
    <source>
        <dbReference type="Proteomes" id="UP000625711"/>
    </source>
</evidence>